<evidence type="ECO:0000256" key="1">
    <source>
        <dbReference type="ARBA" id="ARBA00023125"/>
    </source>
</evidence>
<protein>
    <submittedName>
        <fullName evidence="7">Recombinase</fullName>
    </submittedName>
</protein>
<proteinExistence type="predicted"/>
<keyword evidence="1" id="KW-0238">DNA-binding</keyword>
<dbReference type="Gene3D" id="3.90.1750.20">
    <property type="entry name" value="Putative Large Serine Recombinase, Chain B, Domain 2"/>
    <property type="match status" value="1"/>
</dbReference>
<dbReference type="InterPro" id="IPR036162">
    <property type="entry name" value="Resolvase-like_N_sf"/>
</dbReference>
<dbReference type="PROSITE" id="PS51736">
    <property type="entry name" value="RECOMBINASES_3"/>
    <property type="match status" value="1"/>
</dbReference>
<dbReference type="PANTHER" id="PTHR30461">
    <property type="entry name" value="DNA-INVERTASE FROM LAMBDOID PROPHAGE"/>
    <property type="match status" value="1"/>
</dbReference>
<dbReference type="GO" id="GO:0003677">
    <property type="term" value="F:DNA binding"/>
    <property type="evidence" value="ECO:0007669"/>
    <property type="project" value="UniProtKB-KW"/>
</dbReference>
<evidence type="ECO:0000256" key="4">
    <source>
        <dbReference type="SAM" id="MobiDB-lite"/>
    </source>
</evidence>
<feature type="coiled-coil region" evidence="3">
    <location>
        <begin position="413"/>
        <end position="509"/>
    </location>
</feature>
<feature type="region of interest" description="Disordered" evidence="4">
    <location>
        <begin position="1"/>
        <end position="25"/>
    </location>
</feature>
<sequence length="629" mass="71453">MAVDNTHNPHTHDHTATTATTSNTATAHYSHLKPKAYSYLRFSTPDQMKGDSFRRQTELSRMYAEENGLDLDDTLTFQDLGVSAFRGKNAEEGELGAFIEAVDQGKVKRGSFLLVESLDRLSRQSPYKAFLQFSNILNRGLSIVTLQDGKVYSAGSNGNDLAFSDLMVSIAVMQRAYEESLTKSRRLSEVWKAKRRKAADGSLKLTSRCPEWLKLDKKNNTFHVIEERAAIVQRIFEMTLDGIGKRVIAATFNAEGIKPFGRGKGWHYSYVTKILENEATIGRYQPHKMQEVQGKRKRVPVGEPIENYFPAVISEETFLKAKRMRKERKIAGANVGNRYSNLFSGLAVCGVCGGVMHFENKGKPPKGGTYLVCSNARMKLGCKRYSWRYPQAQAHILMNLTELNYRELFPTLYEKSRESVERLQDKLLVMEERLKATEAKLERLTNILIERPHSSTLLTRLDALEEEKQGLIVGIEKAARDLSEEQERVEGAGKEYEELEDALQRYIEIEEAGEPDAILEARRRLFQLLKQVIESITFMPASSNDKDEKPELDYQGNPIHGTIEIRFRGVTDYSRRIKVAGNQEDSRGFKIIFNEKGEVSEEEEQTIIVDAQWPPRDRIVTASFVADLL</sequence>
<dbReference type="PANTHER" id="PTHR30461:SF2">
    <property type="entry name" value="SERINE RECOMBINASE PINE-RELATED"/>
    <property type="match status" value="1"/>
</dbReference>
<dbReference type="InterPro" id="IPR025827">
    <property type="entry name" value="Zn_ribbon_recom_dom"/>
</dbReference>
<dbReference type="STRING" id="207559.Dde_2774"/>
<dbReference type="SMART" id="SM00857">
    <property type="entry name" value="Resolvase"/>
    <property type="match status" value="1"/>
</dbReference>
<dbReference type="HOGENOM" id="CLU_030020_2_0_7"/>
<dbReference type="eggNOG" id="COG1961">
    <property type="taxonomic scope" value="Bacteria"/>
</dbReference>
<evidence type="ECO:0000256" key="3">
    <source>
        <dbReference type="SAM" id="Coils"/>
    </source>
</evidence>
<dbReference type="Pfam" id="PF07508">
    <property type="entry name" value="Recombinase"/>
    <property type="match status" value="1"/>
</dbReference>
<evidence type="ECO:0000313" key="8">
    <source>
        <dbReference type="Proteomes" id="UP000002710"/>
    </source>
</evidence>
<dbReference type="EMBL" id="CP000112">
    <property type="protein sequence ID" value="ABB39570.2"/>
    <property type="molecule type" value="Genomic_DNA"/>
</dbReference>
<dbReference type="KEGG" id="dde:Dde_2774"/>
<dbReference type="Pfam" id="PF13408">
    <property type="entry name" value="Zn_ribbon_recom"/>
    <property type="match status" value="1"/>
</dbReference>
<dbReference type="Gene3D" id="3.40.50.1390">
    <property type="entry name" value="Resolvase, N-terminal catalytic domain"/>
    <property type="match status" value="1"/>
</dbReference>
<evidence type="ECO:0000256" key="2">
    <source>
        <dbReference type="ARBA" id="ARBA00023172"/>
    </source>
</evidence>
<dbReference type="PROSITE" id="PS51737">
    <property type="entry name" value="RECOMBINASE_DNA_BIND"/>
    <property type="match status" value="1"/>
</dbReference>
<dbReference type="InterPro" id="IPR050639">
    <property type="entry name" value="SSR_resolvase"/>
</dbReference>
<evidence type="ECO:0000313" key="7">
    <source>
        <dbReference type="EMBL" id="ABB39570.2"/>
    </source>
</evidence>
<evidence type="ECO:0000259" key="5">
    <source>
        <dbReference type="PROSITE" id="PS51736"/>
    </source>
</evidence>
<dbReference type="Pfam" id="PF00239">
    <property type="entry name" value="Resolvase"/>
    <property type="match status" value="1"/>
</dbReference>
<evidence type="ECO:0000259" key="6">
    <source>
        <dbReference type="PROSITE" id="PS51737"/>
    </source>
</evidence>
<dbReference type="AlphaFoldDB" id="Q30XM6"/>
<dbReference type="Proteomes" id="UP000002710">
    <property type="component" value="Chromosome"/>
</dbReference>
<feature type="compositionally biased region" description="Low complexity" evidence="4">
    <location>
        <begin position="16"/>
        <end position="25"/>
    </location>
</feature>
<keyword evidence="8" id="KW-1185">Reference proteome</keyword>
<accession>Q30XM6</accession>
<dbReference type="SUPFAM" id="SSF53041">
    <property type="entry name" value="Resolvase-like"/>
    <property type="match status" value="1"/>
</dbReference>
<dbReference type="CDD" id="cd00338">
    <property type="entry name" value="Ser_Recombinase"/>
    <property type="match status" value="1"/>
</dbReference>
<keyword evidence="3" id="KW-0175">Coiled coil</keyword>
<dbReference type="GO" id="GO:0000150">
    <property type="term" value="F:DNA strand exchange activity"/>
    <property type="evidence" value="ECO:0007669"/>
    <property type="project" value="InterPro"/>
</dbReference>
<keyword evidence="2" id="KW-0233">DNA recombination</keyword>
<dbReference type="InterPro" id="IPR038109">
    <property type="entry name" value="DNA_bind_recomb_sf"/>
</dbReference>
<dbReference type="InterPro" id="IPR011109">
    <property type="entry name" value="DNA_bind_recombinase_dom"/>
</dbReference>
<dbReference type="RefSeq" id="WP_011368589.1">
    <property type="nucleotide sequence ID" value="NC_007519.1"/>
</dbReference>
<feature type="domain" description="Recombinase" evidence="6">
    <location>
        <begin position="210"/>
        <end position="331"/>
    </location>
</feature>
<reference evidence="7 8" key="1">
    <citation type="journal article" date="2011" name="J. Bacteriol.">
        <title>Complete genome sequence and updated annotation of Desulfovibrio alaskensis G20.</title>
        <authorList>
            <person name="Hauser L.J."/>
            <person name="Land M.L."/>
            <person name="Brown S.D."/>
            <person name="Larimer F."/>
            <person name="Keller K.L."/>
            <person name="Rapp-Giles B.J."/>
            <person name="Price M.N."/>
            <person name="Lin M."/>
            <person name="Bruce D.C."/>
            <person name="Detter J.C."/>
            <person name="Tapia R."/>
            <person name="Han C.S."/>
            <person name="Goodwin L.A."/>
            <person name="Cheng J.F."/>
            <person name="Pitluck S."/>
            <person name="Copeland A."/>
            <person name="Lucas S."/>
            <person name="Nolan M."/>
            <person name="Lapidus A.L."/>
            <person name="Palumbo A.V."/>
            <person name="Wall J.D."/>
        </authorList>
    </citation>
    <scope>NUCLEOTIDE SEQUENCE [LARGE SCALE GENOMIC DNA]</scope>
    <source>
        <strain evidence="8">ATCC BAA 1058 / DSM 17464 / G20</strain>
    </source>
</reference>
<gene>
    <name evidence="7" type="ordered locus">Dde_2774</name>
</gene>
<dbReference type="InterPro" id="IPR006119">
    <property type="entry name" value="Resolv_N"/>
</dbReference>
<name>Q30XM6_OLEA2</name>
<feature type="domain" description="Resolvase/invertase-type recombinase catalytic" evidence="5">
    <location>
        <begin position="35"/>
        <end position="198"/>
    </location>
</feature>
<organism evidence="7 8">
    <name type="scientific">Oleidesulfovibrio alaskensis (strain ATCC BAA-1058 / DSM 17464 / G20)</name>
    <name type="common">Desulfovibrio alaskensis</name>
    <dbReference type="NCBI Taxonomy" id="207559"/>
    <lineage>
        <taxon>Bacteria</taxon>
        <taxon>Pseudomonadati</taxon>
        <taxon>Thermodesulfobacteriota</taxon>
        <taxon>Desulfovibrionia</taxon>
        <taxon>Desulfovibrionales</taxon>
        <taxon>Desulfovibrionaceae</taxon>
        <taxon>Oleidesulfovibrio</taxon>
    </lineage>
</organism>